<dbReference type="GeneID" id="99766326"/>
<dbReference type="Pfam" id="PF04324">
    <property type="entry name" value="Fer2_BFD"/>
    <property type="match status" value="1"/>
</dbReference>
<dbReference type="PANTHER" id="PTHR37424:SF1">
    <property type="entry name" value="BACTERIOFERRITIN-ASSOCIATED FERREDOXIN"/>
    <property type="match status" value="1"/>
</dbReference>
<keyword evidence="6" id="KW-0411">Iron-sulfur</keyword>
<keyword evidence="2" id="KW-0001">2Fe-2S</keyword>
<evidence type="ECO:0000256" key="8">
    <source>
        <dbReference type="ARBA" id="ARBA00039386"/>
    </source>
</evidence>
<dbReference type="InterPro" id="IPR041854">
    <property type="entry name" value="BFD-like_2Fe2S-bd_dom_sf"/>
</dbReference>
<dbReference type="PANTHER" id="PTHR37424">
    <property type="entry name" value="BACTERIOFERRITIN-ASSOCIATED FERREDOXIN"/>
    <property type="match status" value="1"/>
</dbReference>
<name>A0ABS0AJ82_9GAMM</name>
<evidence type="ECO:0000256" key="2">
    <source>
        <dbReference type="ARBA" id="ARBA00022714"/>
    </source>
</evidence>
<evidence type="ECO:0000256" key="1">
    <source>
        <dbReference type="ARBA" id="ARBA00022448"/>
    </source>
</evidence>
<keyword evidence="1" id="KW-0813">Transport</keyword>
<protein>
    <recommendedName>
        <fullName evidence="8">Bacterioferritin-associated ferredoxin</fullName>
    </recommendedName>
</protein>
<dbReference type="InterPro" id="IPR052371">
    <property type="entry name" value="BFD-associated_ferredoxin"/>
</dbReference>
<dbReference type="Proteomes" id="UP000644441">
    <property type="component" value="Unassembled WGS sequence"/>
</dbReference>
<evidence type="ECO:0000259" key="10">
    <source>
        <dbReference type="Pfam" id="PF04324"/>
    </source>
</evidence>
<dbReference type="InterPro" id="IPR007419">
    <property type="entry name" value="BFD-like_2Fe2S-bd_dom"/>
</dbReference>
<dbReference type="CDD" id="cd19945">
    <property type="entry name" value="Fer2_BFD"/>
    <property type="match status" value="1"/>
</dbReference>
<evidence type="ECO:0000256" key="3">
    <source>
        <dbReference type="ARBA" id="ARBA00022723"/>
    </source>
</evidence>
<accession>A0ABS0AJ82</accession>
<dbReference type="Gene3D" id="1.10.10.1100">
    <property type="entry name" value="BFD-like [2Fe-2S]-binding domain"/>
    <property type="match status" value="1"/>
</dbReference>
<evidence type="ECO:0000256" key="9">
    <source>
        <dbReference type="ARBA" id="ARBA00046332"/>
    </source>
</evidence>
<comment type="caution">
    <text evidence="11">The sequence shown here is derived from an EMBL/GenBank/DDBJ whole genome shotgun (WGS) entry which is preliminary data.</text>
</comment>
<sequence length="77" mass="8440">MYVCLCNGITDGQIREAAESGCDSLRDLRRELGVGSQCAKCARHARQVLRDTRNAMPAVSSISANRGEPVQYWPQTA</sequence>
<keyword evidence="5" id="KW-0408">Iron</keyword>
<feature type="domain" description="BFD-like [2Fe-2S]-binding" evidence="10">
    <location>
        <begin position="2"/>
        <end position="50"/>
    </location>
</feature>
<dbReference type="EMBL" id="ARXR01000033">
    <property type="protein sequence ID" value="MBF5054192.1"/>
    <property type="molecule type" value="Genomic_DNA"/>
</dbReference>
<keyword evidence="3" id="KW-0479">Metal-binding</keyword>
<keyword evidence="12" id="KW-1185">Reference proteome</keyword>
<comment type="cofactor">
    <cofactor evidence="7">
        <name>[2Fe-2S] cluster</name>
        <dbReference type="ChEBI" id="CHEBI:190135"/>
    </cofactor>
</comment>
<evidence type="ECO:0000256" key="4">
    <source>
        <dbReference type="ARBA" id="ARBA00022982"/>
    </source>
</evidence>
<gene>
    <name evidence="11" type="ORF">ISO4_02794</name>
</gene>
<evidence type="ECO:0000256" key="7">
    <source>
        <dbReference type="ARBA" id="ARBA00034078"/>
    </source>
</evidence>
<dbReference type="RefSeq" id="WP_142950180.1">
    <property type="nucleotide sequence ID" value="NZ_ARXR01000033.1"/>
</dbReference>
<evidence type="ECO:0000256" key="6">
    <source>
        <dbReference type="ARBA" id="ARBA00023014"/>
    </source>
</evidence>
<comment type="similarity">
    <text evidence="9">Belongs to the Bfd family.</text>
</comment>
<organism evidence="11 12">
    <name type="scientific">Alloalcanivorax venustensis ISO4</name>
    <dbReference type="NCBI Taxonomy" id="1177184"/>
    <lineage>
        <taxon>Bacteria</taxon>
        <taxon>Pseudomonadati</taxon>
        <taxon>Pseudomonadota</taxon>
        <taxon>Gammaproteobacteria</taxon>
        <taxon>Oceanospirillales</taxon>
        <taxon>Alcanivoracaceae</taxon>
        <taxon>Alloalcanivorax</taxon>
    </lineage>
</organism>
<proteinExistence type="inferred from homology"/>
<evidence type="ECO:0000256" key="5">
    <source>
        <dbReference type="ARBA" id="ARBA00023004"/>
    </source>
</evidence>
<evidence type="ECO:0000313" key="11">
    <source>
        <dbReference type="EMBL" id="MBF5054192.1"/>
    </source>
</evidence>
<reference evidence="11 12" key="1">
    <citation type="submission" date="2012-09" db="EMBL/GenBank/DDBJ databases">
        <title>Genome Sequence of alkane-degrading Bacterium Alcanivorax venustensis ISO4.</title>
        <authorList>
            <person name="Lai Q."/>
            <person name="Shao Z."/>
        </authorList>
    </citation>
    <scope>NUCLEOTIDE SEQUENCE [LARGE SCALE GENOMIC DNA]</scope>
    <source>
        <strain evidence="11 12">ISO4</strain>
    </source>
</reference>
<keyword evidence="4" id="KW-0249">Electron transport</keyword>
<evidence type="ECO:0000313" key="12">
    <source>
        <dbReference type="Proteomes" id="UP000644441"/>
    </source>
</evidence>